<dbReference type="AlphaFoldDB" id="A0AAV2AZ98"/>
<protein>
    <submittedName>
        <fullName evidence="2">Uncharacterized protein</fullName>
    </submittedName>
</protein>
<reference evidence="2 3" key="1">
    <citation type="submission" date="2024-04" db="EMBL/GenBank/DDBJ databases">
        <authorList>
            <person name="Rising A."/>
            <person name="Reimegard J."/>
            <person name="Sonavane S."/>
            <person name="Akerstrom W."/>
            <person name="Nylinder S."/>
            <person name="Hedman E."/>
            <person name="Kallberg Y."/>
        </authorList>
    </citation>
    <scope>NUCLEOTIDE SEQUENCE [LARGE SCALE GENOMIC DNA]</scope>
</reference>
<evidence type="ECO:0000256" key="1">
    <source>
        <dbReference type="SAM" id="MobiDB-lite"/>
    </source>
</evidence>
<accession>A0AAV2AZ98</accession>
<sequence>MGCQPPTIHRRYPTTAPCGSFCLLRFRPGPVRSALDDLVRPGSPSPTISTPCLARTPDRHREAEDRTPNLTPSDSLALLAAGLQDHATGLGRKMLLAVVCFAAVVFVAMADPKLSTDPLIQTEIIKRFTNDDGKYVTTRIF</sequence>
<dbReference type="EMBL" id="CAXIEN010000242">
    <property type="protein sequence ID" value="CAL1289059.1"/>
    <property type="molecule type" value="Genomic_DNA"/>
</dbReference>
<proteinExistence type="predicted"/>
<dbReference type="Proteomes" id="UP001497382">
    <property type="component" value="Unassembled WGS sequence"/>
</dbReference>
<organism evidence="2 3">
    <name type="scientific">Larinioides sclopetarius</name>
    <dbReference type="NCBI Taxonomy" id="280406"/>
    <lineage>
        <taxon>Eukaryota</taxon>
        <taxon>Metazoa</taxon>
        <taxon>Ecdysozoa</taxon>
        <taxon>Arthropoda</taxon>
        <taxon>Chelicerata</taxon>
        <taxon>Arachnida</taxon>
        <taxon>Araneae</taxon>
        <taxon>Araneomorphae</taxon>
        <taxon>Entelegynae</taxon>
        <taxon>Araneoidea</taxon>
        <taxon>Araneidae</taxon>
        <taxon>Larinioides</taxon>
    </lineage>
</organism>
<gene>
    <name evidence="2" type="ORF">LARSCL_LOCUS15708</name>
</gene>
<feature type="compositionally biased region" description="Basic and acidic residues" evidence="1">
    <location>
        <begin position="56"/>
        <end position="67"/>
    </location>
</feature>
<name>A0AAV2AZ98_9ARAC</name>
<keyword evidence="3" id="KW-1185">Reference proteome</keyword>
<feature type="region of interest" description="Disordered" evidence="1">
    <location>
        <begin position="38"/>
        <end position="71"/>
    </location>
</feature>
<comment type="caution">
    <text evidence="2">The sequence shown here is derived from an EMBL/GenBank/DDBJ whole genome shotgun (WGS) entry which is preliminary data.</text>
</comment>
<evidence type="ECO:0000313" key="3">
    <source>
        <dbReference type="Proteomes" id="UP001497382"/>
    </source>
</evidence>
<evidence type="ECO:0000313" key="2">
    <source>
        <dbReference type="EMBL" id="CAL1289059.1"/>
    </source>
</evidence>